<protein>
    <submittedName>
        <fullName evidence="1">Uncharacterized protein</fullName>
    </submittedName>
</protein>
<reference evidence="1" key="1">
    <citation type="journal article" date="2020" name="Nature">
        <title>Giant virus diversity and host interactions through global metagenomics.</title>
        <authorList>
            <person name="Schulz F."/>
            <person name="Roux S."/>
            <person name="Paez-Espino D."/>
            <person name="Jungbluth S."/>
            <person name="Walsh D.A."/>
            <person name="Denef V.J."/>
            <person name="McMahon K.D."/>
            <person name="Konstantinidis K.T."/>
            <person name="Eloe-Fadrosh E.A."/>
            <person name="Kyrpides N.C."/>
            <person name="Woyke T."/>
        </authorList>
    </citation>
    <scope>NUCLEOTIDE SEQUENCE</scope>
    <source>
        <strain evidence="1">GVMAG-M-3300027769-26</strain>
    </source>
</reference>
<sequence>MIFNDEYIYLNVSIQNNSKMFLEGYIKNPSQYSKMLVLAANPIDRMINYSGSGLPFPNEHIAFENTKNMFSVSGTGAINTVFSYPNSFYSRNGKEKILPSIYIELVQGNNMPFQLQYELSDFNTLRSLINRESRQGPEFYAKKDVILPIDTAENLMYAYSRAKLENDIG</sequence>
<name>A0A6C0LDJ6_9ZZZZ</name>
<organism evidence="1">
    <name type="scientific">viral metagenome</name>
    <dbReference type="NCBI Taxonomy" id="1070528"/>
    <lineage>
        <taxon>unclassified sequences</taxon>
        <taxon>metagenomes</taxon>
        <taxon>organismal metagenomes</taxon>
    </lineage>
</organism>
<proteinExistence type="predicted"/>
<dbReference type="AlphaFoldDB" id="A0A6C0LDJ6"/>
<dbReference type="EMBL" id="MN740461">
    <property type="protein sequence ID" value="QHU27721.1"/>
    <property type="molecule type" value="Genomic_DNA"/>
</dbReference>
<accession>A0A6C0LDJ6</accession>
<evidence type="ECO:0000313" key="1">
    <source>
        <dbReference type="EMBL" id="QHU27721.1"/>
    </source>
</evidence>